<dbReference type="InterPro" id="IPR005750">
    <property type="entry name" value="UDP_GlcNAc_COvinyl_MurA"/>
</dbReference>
<evidence type="ECO:0000256" key="10">
    <source>
        <dbReference type="ARBA" id="ARBA00038367"/>
    </source>
</evidence>
<dbReference type="GO" id="GO:0009252">
    <property type="term" value="P:peptidoglycan biosynthetic process"/>
    <property type="evidence" value="ECO:0007669"/>
    <property type="project" value="UniProtKB-UniRule"/>
</dbReference>
<evidence type="ECO:0000256" key="8">
    <source>
        <dbReference type="ARBA" id="ARBA00023306"/>
    </source>
</evidence>
<keyword evidence="12" id="KW-0670">Pyruvate</keyword>
<keyword evidence="4 12" id="KW-0132">Cell division</keyword>
<dbReference type="HAMAP" id="MF_00111">
    <property type="entry name" value="MurA"/>
    <property type="match status" value="1"/>
</dbReference>
<comment type="similarity">
    <text evidence="10 12">Belongs to the EPSP synthase family. MurA subfamily.</text>
</comment>
<evidence type="ECO:0000256" key="12">
    <source>
        <dbReference type="HAMAP-Rule" id="MF_00111"/>
    </source>
</evidence>
<sequence length="419" mass="44924">MDKIIINGPCKLSGSVTISKAKNAYLPILAGVLLSNKKITLNEVPNLRDINTMLKLLGNLGVGVKRDGKTIELEPALLNSHEATYDLVKTMRASIFTLGPILTRLHKAKVSLPGGCAIGTRPIDLHLSNLEKMGAKITLEGGYVYAETDGPLQGAHLVLAFPSVGATENLMMAASLAEGQTVIENAALEPEIDDLANFLNAMGGKVSGIGTNRLVIDGVKEFKEVEYTAIGDRIEAATYIMAALATKSSVRVDGFNPKHLDFVINLLKNMGANIEVGADFVQVEPSTLSLAKVDTAPFPGFPTDVQAQMMALVTQVEGSSIITEHIFENRFMHVPELIRLGAKIELKGNTAVIEGGLKLIGAPVMCTDLRASAALIIAALTSHGETEISRVYHLDRGYENLDQKFKKLGANIQRVSEES</sequence>
<accession>A0A1Y5FAD5</accession>
<evidence type="ECO:0000256" key="11">
    <source>
        <dbReference type="ARBA" id="ARBA00047527"/>
    </source>
</evidence>
<gene>
    <name evidence="12" type="primary">murA</name>
    <name evidence="14" type="ORF">A9Q84_03925</name>
</gene>
<dbReference type="GO" id="GO:0071555">
    <property type="term" value="P:cell wall organization"/>
    <property type="evidence" value="ECO:0007669"/>
    <property type="project" value="UniProtKB-KW"/>
</dbReference>
<keyword evidence="3 12" id="KW-0963">Cytoplasm</keyword>
<dbReference type="PANTHER" id="PTHR43783:SF1">
    <property type="entry name" value="UDP-N-ACETYLGLUCOSAMINE 1-CARBOXYVINYLTRANSFERASE"/>
    <property type="match status" value="1"/>
</dbReference>
<name>A0A1Y5FAD5_9BACT</name>
<feature type="active site" description="Proton donor" evidence="12">
    <location>
        <position position="116"/>
    </location>
</feature>
<feature type="modified residue" description="2-(S-cysteinyl)pyruvic acid O-phosphothioketal" evidence="12">
    <location>
        <position position="116"/>
    </location>
</feature>
<dbReference type="Proteomes" id="UP000196531">
    <property type="component" value="Unassembled WGS sequence"/>
</dbReference>
<dbReference type="PANTHER" id="PTHR43783">
    <property type="entry name" value="UDP-N-ACETYLGLUCOSAMINE 1-CARBOXYVINYLTRANSFERASE"/>
    <property type="match status" value="1"/>
</dbReference>
<feature type="binding site" evidence="12">
    <location>
        <position position="92"/>
    </location>
    <ligand>
        <name>UDP-N-acetyl-alpha-D-glucosamine</name>
        <dbReference type="ChEBI" id="CHEBI:57705"/>
    </ligand>
</feature>
<comment type="caution">
    <text evidence="14">The sequence shown here is derived from an EMBL/GenBank/DDBJ whole genome shotgun (WGS) entry which is preliminary data.</text>
</comment>
<dbReference type="GO" id="GO:0051301">
    <property type="term" value="P:cell division"/>
    <property type="evidence" value="ECO:0007669"/>
    <property type="project" value="UniProtKB-KW"/>
</dbReference>
<evidence type="ECO:0000256" key="5">
    <source>
        <dbReference type="ARBA" id="ARBA00022679"/>
    </source>
</evidence>
<keyword evidence="6 12" id="KW-0133">Cell shape</keyword>
<evidence type="ECO:0000256" key="6">
    <source>
        <dbReference type="ARBA" id="ARBA00022960"/>
    </source>
</evidence>
<dbReference type="InterPro" id="IPR036968">
    <property type="entry name" value="Enolpyruvate_Tfrase_sf"/>
</dbReference>
<dbReference type="NCBIfam" id="TIGR01072">
    <property type="entry name" value="murA"/>
    <property type="match status" value="1"/>
</dbReference>
<dbReference type="Gene3D" id="3.65.10.10">
    <property type="entry name" value="Enolpyruvate transferase domain"/>
    <property type="match status" value="2"/>
</dbReference>
<keyword evidence="8 12" id="KW-0131">Cell cycle</keyword>
<dbReference type="GO" id="GO:0019277">
    <property type="term" value="P:UDP-N-acetylgalactosamine biosynthetic process"/>
    <property type="evidence" value="ECO:0007669"/>
    <property type="project" value="InterPro"/>
</dbReference>
<reference evidence="15" key="1">
    <citation type="journal article" date="2017" name="Proc. Natl. Acad. Sci. U.S.A.">
        <title>Simulation of Deepwater Horizon oil plume reveals substrate specialization within a complex community of hydrocarbon-degraders.</title>
        <authorList>
            <person name="Hu P."/>
            <person name="Dubinsky E.A."/>
            <person name="Probst A.J."/>
            <person name="Wang J."/>
            <person name="Sieber C.M.K."/>
            <person name="Tom L.M."/>
            <person name="Gardinali P."/>
            <person name="Banfield J.F."/>
            <person name="Atlas R.M."/>
            <person name="Andersen G.L."/>
        </authorList>
    </citation>
    <scope>NUCLEOTIDE SEQUENCE [LARGE SCALE GENOMIC DNA]</scope>
</reference>
<dbReference type="GO" id="GO:0005737">
    <property type="term" value="C:cytoplasm"/>
    <property type="evidence" value="ECO:0007669"/>
    <property type="project" value="UniProtKB-SubCell"/>
</dbReference>
<comment type="subcellular location">
    <subcellularLocation>
        <location evidence="1 12">Cytoplasm</location>
    </subcellularLocation>
</comment>
<dbReference type="EMBL" id="MAAO01000004">
    <property type="protein sequence ID" value="OUR98571.1"/>
    <property type="molecule type" value="Genomic_DNA"/>
</dbReference>
<evidence type="ECO:0000313" key="15">
    <source>
        <dbReference type="Proteomes" id="UP000196531"/>
    </source>
</evidence>
<dbReference type="NCBIfam" id="NF006873">
    <property type="entry name" value="PRK09369.1"/>
    <property type="match status" value="1"/>
</dbReference>
<dbReference type="InterPro" id="IPR050068">
    <property type="entry name" value="MurA_subfamily"/>
</dbReference>
<keyword evidence="7 12" id="KW-0573">Peptidoglycan synthesis</keyword>
<evidence type="ECO:0000256" key="2">
    <source>
        <dbReference type="ARBA" id="ARBA00004752"/>
    </source>
</evidence>
<comment type="function">
    <text evidence="12">Cell wall formation. Adds enolpyruvyl to UDP-N-acetylglucosamine.</text>
</comment>
<feature type="binding site" evidence="12">
    <location>
        <begin position="121"/>
        <end position="125"/>
    </location>
    <ligand>
        <name>UDP-N-acetyl-alpha-D-glucosamine</name>
        <dbReference type="ChEBI" id="CHEBI:57705"/>
    </ligand>
</feature>
<feature type="binding site" evidence="12">
    <location>
        <position position="326"/>
    </location>
    <ligand>
        <name>UDP-N-acetyl-alpha-D-glucosamine</name>
        <dbReference type="ChEBI" id="CHEBI:57705"/>
    </ligand>
</feature>
<dbReference type="EC" id="2.5.1.7" evidence="12"/>
<dbReference type="InterPro" id="IPR001986">
    <property type="entry name" value="Enolpyruvate_Tfrase_dom"/>
</dbReference>
<dbReference type="SUPFAM" id="SSF55205">
    <property type="entry name" value="EPT/RTPC-like"/>
    <property type="match status" value="1"/>
</dbReference>
<evidence type="ECO:0000256" key="7">
    <source>
        <dbReference type="ARBA" id="ARBA00022984"/>
    </source>
</evidence>
<evidence type="ECO:0000259" key="13">
    <source>
        <dbReference type="Pfam" id="PF00275"/>
    </source>
</evidence>
<dbReference type="CDD" id="cd01555">
    <property type="entry name" value="UdpNAET"/>
    <property type="match status" value="1"/>
</dbReference>
<dbReference type="InterPro" id="IPR013792">
    <property type="entry name" value="RNA3'P_cycl/enolpyr_Trfase_a/b"/>
</dbReference>
<dbReference type="FunFam" id="3.65.10.10:FF:000001">
    <property type="entry name" value="UDP-N-acetylglucosamine 1-carboxyvinyltransferase"/>
    <property type="match status" value="1"/>
</dbReference>
<keyword evidence="5 12" id="KW-0808">Transferase</keyword>
<proteinExistence type="inferred from homology"/>
<evidence type="ECO:0000256" key="4">
    <source>
        <dbReference type="ARBA" id="ARBA00022618"/>
    </source>
</evidence>
<dbReference type="GO" id="GO:0008360">
    <property type="term" value="P:regulation of cell shape"/>
    <property type="evidence" value="ECO:0007669"/>
    <property type="project" value="UniProtKB-KW"/>
</dbReference>
<feature type="binding site" evidence="12">
    <location>
        <position position="304"/>
    </location>
    <ligand>
        <name>UDP-N-acetyl-alpha-D-glucosamine</name>
        <dbReference type="ChEBI" id="CHEBI:57705"/>
    </ligand>
</feature>
<comment type="pathway">
    <text evidence="2 12">Cell wall biogenesis; peptidoglycan biosynthesis.</text>
</comment>
<organism evidence="14 15">
    <name type="scientific">Halobacteriovorax marinus</name>
    <dbReference type="NCBI Taxonomy" id="97084"/>
    <lineage>
        <taxon>Bacteria</taxon>
        <taxon>Pseudomonadati</taxon>
        <taxon>Bdellovibrionota</taxon>
        <taxon>Bacteriovoracia</taxon>
        <taxon>Bacteriovoracales</taxon>
        <taxon>Halobacteriovoraceae</taxon>
        <taxon>Halobacteriovorax</taxon>
    </lineage>
</organism>
<evidence type="ECO:0000256" key="1">
    <source>
        <dbReference type="ARBA" id="ARBA00004496"/>
    </source>
</evidence>
<evidence type="ECO:0000313" key="14">
    <source>
        <dbReference type="EMBL" id="OUR98571.1"/>
    </source>
</evidence>
<dbReference type="UniPathway" id="UPA00219"/>
<dbReference type="AlphaFoldDB" id="A0A1Y5FAD5"/>
<keyword evidence="9 12" id="KW-0961">Cell wall biogenesis/degradation</keyword>
<evidence type="ECO:0000256" key="3">
    <source>
        <dbReference type="ARBA" id="ARBA00022490"/>
    </source>
</evidence>
<comment type="catalytic activity">
    <reaction evidence="11 12">
        <text>phosphoenolpyruvate + UDP-N-acetyl-alpha-D-glucosamine = UDP-N-acetyl-3-O-(1-carboxyvinyl)-alpha-D-glucosamine + phosphate</text>
        <dbReference type="Rhea" id="RHEA:18681"/>
        <dbReference type="ChEBI" id="CHEBI:43474"/>
        <dbReference type="ChEBI" id="CHEBI:57705"/>
        <dbReference type="ChEBI" id="CHEBI:58702"/>
        <dbReference type="ChEBI" id="CHEBI:68483"/>
        <dbReference type="EC" id="2.5.1.7"/>
    </reaction>
</comment>
<dbReference type="GO" id="GO:0008760">
    <property type="term" value="F:UDP-N-acetylglucosamine 1-carboxyvinyltransferase activity"/>
    <property type="evidence" value="ECO:0007669"/>
    <property type="project" value="UniProtKB-UniRule"/>
</dbReference>
<dbReference type="Pfam" id="PF00275">
    <property type="entry name" value="EPSP_synthase"/>
    <property type="match status" value="1"/>
</dbReference>
<feature type="domain" description="Enolpyruvate transferase" evidence="13">
    <location>
        <begin position="7"/>
        <end position="404"/>
    </location>
</feature>
<comment type="caution">
    <text evidence="12">Lacks conserved residue(s) required for the propagation of feature annotation.</text>
</comment>
<feature type="binding site" evidence="12">
    <location>
        <begin position="22"/>
        <end position="23"/>
    </location>
    <ligand>
        <name>phosphoenolpyruvate</name>
        <dbReference type="ChEBI" id="CHEBI:58702"/>
    </ligand>
</feature>
<protein>
    <recommendedName>
        <fullName evidence="12">UDP-N-acetylglucosamine 1-carboxyvinyltransferase</fullName>
        <ecNumber evidence="12">2.5.1.7</ecNumber>
    </recommendedName>
    <alternativeName>
        <fullName evidence="12">Enoylpyruvate transferase</fullName>
    </alternativeName>
    <alternativeName>
        <fullName evidence="12">UDP-N-acetylglucosamine enolpyruvyl transferase</fullName>
        <shortName evidence="12">EPT</shortName>
    </alternativeName>
</protein>
<evidence type="ECO:0000256" key="9">
    <source>
        <dbReference type="ARBA" id="ARBA00023316"/>
    </source>
</evidence>